<sequence length="112" mass="12502">MNTLRYKGFIGSVNFSEEDSVFFGKIEGINGMVNFEGQSVQELTEAFHEAVDDYLAYCEEEGIQPHKSYSGSLNVRLTPEIHSHIAMLAQRAGISINAFIKQALEKQITAML</sequence>
<dbReference type="eggNOG" id="COG4226">
    <property type="taxonomic scope" value="Bacteria"/>
</dbReference>
<dbReference type="GO" id="GO:0006355">
    <property type="term" value="P:regulation of DNA-templated transcription"/>
    <property type="evidence" value="ECO:0007669"/>
    <property type="project" value="InterPro"/>
</dbReference>
<protein>
    <submittedName>
        <fullName evidence="1">HicB family protein</fullName>
    </submittedName>
    <submittedName>
        <fullName evidence="2">Type II toxin-antitoxin system HicB family antitoxin</fullName>
    </submittedName>
</protein>
<dbReference type="Pfam" id="PF05534">
    <property type="entry name" value="HicB"/>
    <property type="match status" value="1"/>
</dbReference>
<dbReference type="EMBL" id="VVYV01000025">
    <property type="protein sequence ID" value="KAA5416744.1"/>
    <property type="molecule type" value="Genomic_DNA"/>
</dbReference>
<dbReference type="InterPro" id="IPR010985">
    <property type="entry name" value="Ribbon_hlx_hlx"/>
</dbReference>
<dbReference type="STRING" id="246787.BcellWH2_05510"/>
<evidence type="ECO:0000313" key="3">
    <source>
        <dbReference type="Proteomes" id="UP000061809"/>
    </source>
</evidence>
<dbReference type="GeneID" id="66308537"/>
<dbReference type="InterPro" id="IPR008651">
    <property type="entry name" value="Uncharacterised_HicB"/>
</dbReference>
<accession>A0A0P0GQQ8</accession>
<gene>
    <name evidence="1" type="ORF">BcellWH2_05510</name>
    <name evidence="2" type="ORF">F2Y81_14900</name>
</gene>
<reference evidence="2 4" key="2">
    <citation type="journal article" date="2019" name="Nat. Med.">
        <title>A library of human gut bacterial isolates paired with longitudinal multiomics data enables mechanistic microbiome research.</title>
        <authorList>
            <person name="Poyet M."/>
            <person name="Groussin M."/>
            <person name="Gibbons S.M."/>
            <person name="Avila-Pacheco J."/>
            <person name="Jiang X."/>
            <person name="Kearney S.M."/>
            <person name="Perrotta A.R."/>
            <person name="Berdy B."/>
            <person name="Zhao S."/>
            <person name="Lieberman T.D."/>
            <person name="Swanson P.K."/>
            <person name="Smith M."/>
            <person name="Roesemann S."/>
            <person name="Alexander J.E."/>
            <person name="Rich S.A."/>
            <person name="Livny J."/>
            <person name="Vlamakis H."/>
            <person name="Clish C."/>
            <person name="Bullock K."/>
            <person name="Deik A."/>
            <person name="Scott J."/>
            <person name="Pierce K.A."/>
            <person name="Xavier R.J."/>
            <person name="Alm E.J."/>
        </authorList>
    </citation>
    <scope>NUCLEOTIDE SEQUENCE [LARGE SCALE GENOMIC DNA]</scope>
    <source>
        <strain evidence="2 4">BIOML-A6</strain>
    </source>
</reference>
<proteinExistence type="predicted"/>
<dbReference type="SUPFAM" id="SSF47598">
    <property type="entry name" value="Ribbon-helix-helix"/>
    <property type="match status" value="1"/>
</dbReference>
<dbReference type="Gene3D" id="1.10.1220.10">
    <property type="entry name" value="Met repressor-like"/>
    <property type="match status" value="1"/>
</dbReference>
<dbReference type="KEGG" id="bcel:BcellWH2_05510"/>
<dbReference type="PATRIC" id="fig|246787.4.peg.5686"/>
<dbReference type="InterPro" id="IPR013321">
    <property type="entry name" value="Arc_rbn_hlx_hlx"/>
</dbReference>
<dbReference type="Proteomes" id="UP000448877">
    <property type="component" value="Unassembled WGS sequence"/>
</dbReference>
<evidence type="ECO:0000313" key="4">
    <source>
        <dbReference type="Proteomes" id="UP000448877"/>
    </source>
</evidence>
<organism evidence="1 3">
    <name type="scientific">Bacteroides cellulosilyticus</name>
    <dbReference type="NCBI Taxonomy" id="246787"/>
    <lineage>
        <taxon>Bacteria</taxon>
        <taxon>Pseudomonadati</taxon>
        <taxon>Bacteroidota</taxon>
        <taxon>Bacteroidia</taxon>
        <taxon>Bacteroidales</taxon>
        <taxon>Bacteroidaceae</taxon>
        <taxon>Bacteroides</taxon>
    </lineage>
</organism>
<evidence type="ECO:0000313" key="2">
    <source>
        <dbReference type="EMBL" id="KAA5416744.1"/>
    </source>
</evidence>
<dbReference type="SUPFAM" id="SSF143100">
    <property type="entry name" value="TTHA1013/TTHA0281-like"/>
    <property type="match status" value="1"/>
</dbReference>
<dbReference type="InterPro" id="IPR035069">
    <property type="entry name" value="TTHA1013/TTHA0281-like"/>
</dbReference>
<dbReference type="EMBL" id="CP012801">
    <property type="protein sequence ID" value="ALJ62708.1"/>
    <property type="molecule type" value="Genomic_DNA"/>
</dbReference>
<dbReference type="Proteomes" id="UP000061809">
    <property type="component" value="Chromosome"/>
</dbReference>
<name>A0A0P0GQQ8_9BACE</name>
<reference evidence="1 3" key="1">
    <citation type="journal article" date="2015" name="Science">
        <title>Genetic determinants of in vivo fitness and diet responsiveness in multiple human gut Bacteroides.</title>
        <authorList>
            <person name="Wu M."/>
            <person name="McNulty N.P."/>
            <person name="Rodionov D.A."/>
            <person name="Khoroshkin M.S."/>
            <person name="Griffin N.W."/>
            <person name="Cheng J."/>
            <person name="Latreille P."/>
            <person name="Kerstetter R.A."/>
            <person name="Terrapon N."/>
            <person name="Henrissat B."/>
            <person name="Osterman A.L."/>
            <person name="Gordon J.I."/>
        </authorList>
    </citation>
    <scope>NUCLEOTIDE SEQUENCE [LARGE SCALE GENOMIC DNA]</scope>
    <source>
        <strain evidence="1 3">WH2</strain>
    </source>
</reference>
<dbReference type="AlphaFoldDB" id="A0A0P0GQQ8"/>
<dbReference type="RefSeq" id="WP_007218434.1">
    <property type="nucleotide sequence ID" value="NZ_CABMLT010000020.1"/>
</dbReference>
<evidence type="ECO:0000313" key="1">
    <source>
        <dbReference type="EMBL" id="ALJ62708.1"/>
    </source>
</evidence>